<evidence type="ECO:0000259" key="1">
    <source>
        <dbReference type="Pfam" id="PF22772"/>
    </source>
</evidence>
<comment type="caution">
    <text evidence="2">The sequence shown here is derived from an EMBL/GenBank/DDBJ whole genome shotgun (WGS) entry which is preliminary data.</text>
</comment>
<gene>
    <name evidence="2" type="ORF">SDC9_170447</name>
</gene>
<dbReference type="Pfam" id="PF22772">
    <property type="entry name" value="WsaF_C"/>
    <property type="match status" value="1"/>
</dbReference>
<proteinExistence type="predicted"/>
<organism evidence="2">
    <name type="scientific">bioreactor metagenome</name>
    <dbReference type="NCBI Taxonomy" id="1076179"/>
    <lineage>
        <taxon>unclassified sequences</taxon>
        <taxon>metagenomes</taxon>
        <taxon>ecological metagenomes</taxon>
    </lineage>
</organism>
<dbReference type="InterPro" id="IPR055050">
    <property type="entry name" value="WsaF_C"/>
</dbReference>
<dbReference type="EMBL" id="VSSQ01071459">
    <property type="protein sequence ID" value="MPN23062.1"/>
    <property type="molecule type" value="Genomic_DNA"/>
</dbReference>
<dbReference type="AlphaFoldDB" id="A0A645GAQ9"/>
<reference evidence="2" key="1">
    <citation type="submission" date="2019-08" db="EMBL/GenBank/DDBJ databases">
        <authorList>
            <person name="Kucharzyk K."/>
            <person name="Murdoch R.W."/>
            <person name="Higgins S."/>
            <person name="Loffler F."/>
        </authorList>
    </citation>
    <scope>NUCLEOTIDE SEQUENCE</scope>
</reference>
<name>A0A645GAQ9_9ZZZZ</name>
<protein>
    <recommendedName>
        <fullName evidence="1">WsaF C-terminal domain-containing protein</fullName>
    </recommendedName>
</protein>
<evidence type="ECO:0000313" key="2">
    <source>
        <dbReference type="EMBL" id="MPN23062.1"/>
    </source>
</evidence>
<sequence length="230" mass="26355">MADSTYRLDIPTVAIFNSAELKEFFKKSGYKFAFEYYFEPVLNKSLYEYLIQHKDDFDRKKQIIVYGRPSTYRNAFELVVAVLKTWVQSYDKAMEWEVLSLGEQHNEIELGNGVKLVSKGKMALEEYAKTMLTSSIGISLMVSPHPSYPPLEMATFGVKTITNCYDNKDLGAFNSNIVSVKNCSQGNVAEILVNLCEKYSPDSVYNYNEEYVSNKNTFESIIEKIKLILQ</sequence>
<feature type="domain" description="WsaF C-terminal" evidence="1">
    <location>
        <begin position="61"/>
        <end position="191"/>
    </location>
</feature>
<dbReference type="Gene3D" id="3.40.50.2000">
    <property type="entry name" value="Glycogen Phosphorylase B"/>
    <property type="match status" value="1"/>
</dbReference>
<accession>A0A645GAQ9</accession>